<feature type="transmembrane region" description="Helical" evidence="6">
    <location>
        <begin position="208"/>
        <end position="232"/>
    </location>
</feature>
<sequence length="236" mass="24496">MLGTALVSTTGAASVVIGFCGVSWSITMWAPFSLLGEFIARSEVANPEVPRGLGIHAQGQVSRVSLAAGTQGTGHDGGMYTLVETVVDEEYEMAGGTGVRVVEGGGVEVLGNGNGNGSGVVHHHHRDVLDDEDEHRHMIAKDPLSKHDDDHTGSPATSAGILLGIHNMYIVLPQFLVTFLSSILFRVLEPDTASAPASEEMGEVAAGADTIGVVLRFGGVMAGVAAVLAWSLSRQV</sequence>
<keyword evidence="3 6" id="KW-0812">Transmembrane</keyword>
<keyword evidence="4 6" id="KW-1133">Transmembrane helix</keyword>
<keyword evidence="8" id="KW-1185">Reference proteome</keyword>
<dbReference type="GO" id="GO:0005886">
    <property type="term" value="C:plasma membrane"/>
    <property type="evidence" value="ECO:0007669"/>
    <property type="project" value="TreeGrafter"/>
</dbReference>
<feature type="transmembrane region" description="Helical" evidence="6">
    <location>
        <begin position="12"/>
        <end position="32"/>
    </location>
</feature>
<dbReference type="OrthoDB" id="28755at2759"/>
<comment type="caution">
    <text evidence="7">The sequence shown here is derived from an EMBL/GenBank/DDBJ whole genome shotgun (WGS) entry which is preliminary data.</text>
</comment>
<dbReference type="PANTHER" id="PTHR19432:SF35">
    <property type="entry name" value="SOLUTE CARRIER FAMILY 45 MEMBER 3 ISOFORM X1"/>
    <property type="match status" value="1"/>
</dbReference>
<feature type="transmembrane region" description="Helical" evidence="6">
    <location>
        <begin position="168"/>
        <end position="188"/>
    </location>
</feature>
<organism evidence="7 8">
    <name type="scientific">Jimgerdemannia flammicorona</name>
    <dbReference type="NCBI Taxonomy" id="994334"/>
    <lineage>
        <taxon>Eukaryota</taxon>
        <taxon>Fungi</taxon>
        <taxon>Fungi incertae sedis</taxon>
        <taxon>Mucoromycota</taxon>
        <taxon>Mucoromycotina</taxon>
        <taxon>Endogonomycetes</taxon>
        <taxon>Endogonales</taxon>
        <taxon>Endogonaceae</taxon>
        <taxon>Jimgerdemannia</taxon>
    </lineage>
</organism>
<gene>
    <name evidence="7" type="ORF">BC936DRAFT_139797</name>
</gene>
<reference evidence="7 8" key="1">
    <citation type="journal article" date="2018" name="New Phytol.">
        <title>Phylogenomics of Endogonaceae and evolution of mycorrhizas within Mucoromycota.</title>
        <authorList>
            <person name="Chang Y."/>
            <person name="Desiro A."/>
            <person name="Na H."/>
            <person name="Sandor L."/>
            <person name="Lipzen A."/>
            <person name="Clum A."/>
            <person name="Barry K."/>
            <person name="Grigoriev I.V."/>
            <person name="Martin F.M."/>
            <person name="Stajich J.E."/>
            <person name="Smith M.E."/>
            <person name="Bonito G."/>
            <person name="Spatafora J.W."/>
        </authorList>
    </citation>
    <scope>NUCLEOTIDE SEQUENCE [LARGE SCALE GENOMIC DNA]</scope>
    <source>
        <strain evidence="7 8">GMNB39</strain>
    </source>
</reference>
<evidence type="ECO:0000313" key="7">
    <source>
        <dbReference type="EMBL" id="RUP12771.1"/>
    </source>
</evidence>
<comment type="subcellular location">
    <subcellularLocation>
        <location evidence="1">Membrane</location>
        <topology evidence="1">Multi-pass membrane protein</topology>
    </subcellularLocation>
</comment>
<dbReference type="PANTHER" id="PTHR19432">
    <property type="entry name" value="SUGAR TRANSPORTER"/>
    <property type="match status" value="1"/>
</dbReference>
<evidence type="ECO:0000256" key="5">
    <source>
        <dbReference type="ARBA" id="ARBA00023136"/>
    </source>
</evidence>
<keyword evidence="2" id="KW-0813">Transport</keyword>
<dbReference type="Proteomes" id="UP000268093">
    <property type="component" value="Unassembled WGS sequence"/>
</dbReference>
<dbReference type="GO" id="GO:0008506">
    <property type="term" value="F:sucrose:proton symporter activity"/>
    <property type="evidence" value="ECO:0007669"/>
    <property type="project" value="TreeGrafter"/>
</dbReference>
<proteinExistence type="predicted"/>
<accession>A0A433B986</accession>
<dbReference type="AlphaFoldDB" id="A0A433B986"/>
<keyword evidence="5 6" id="KW-0472">Membrane</keyword>
<name>A0A433B986_9FUNG</name>
<evidence type="ECO:0000256" key="3">
    <source>
        <dbReference type="ARBA" id="ARBA00022692"/>
    </source>
</evidence>
<evidence type="ECO:0000256" key="1">
    <source>
        <dbReference type="ARBA" id="ARBA00004141"/>
    </source>
</evidence>
<evidence type="ECO:0000256" key="6">
    <source>
        <dbReference type="SAM" id="Phobius"/>
    </source>
</evidence>
<dbReference type="EMBL" id="RBNI01015811">
    <property type="protein sequence ID" value="RUP12771.1"/>
    <property type="molecule type" value="Genomic_DNA"/>
</dbReference>
<evidence type="ECO:0000256" key="4">
    <source>
        <dbReference type="ARBA" id="ARBA00022989"/>
    </source>
</evidence>
<evidence type="ECO:0000256" key="2">
    <source>
        <dbReference type="ARBA" id="ARBA00022448"/>
    </source>
</evidence>
<protein>
    <submittedName>
        <fullName evidence="7">Uncharacterized protein</fullName>
    </submittedName>
</protein>
<evidence type="ECO:0000313" key="8">
    <source>
        <dbReference type="Proteomes" id="UP000268093"/>
    </source>
</evidence>